<feature type="domain" description="Integrase core" evidence="1">
    <location>
        <begin position="118"/>
        <end position="194"/>
    </location>
</feature>
<dbReference type="EMBL" id="MRZV01000487">
    <property type="protein sequence ID" value="PIK49000.1"/>
    <property type="molecule type" value="Genomic_DNA"/>
</dbReference>
<dbReference type="Gene3D" id="3.30.420.10">
    <property type="entry name" value="Ribonuclease H-like superfamily/Ribonuclease H"/>
    <property type="match status" value="1"/>
</dbReference>
<dbReference type="Proteomes" id="UP000230750">
    <property type="component" value="Unassembled WGS sequence"/>
</dbReference>
<evidence type="ECO:0000259" key="1">
    <source>
        <dbReference type="Pfam" id="PF24764"/>
    </source>
</evidence>
<comment type="caution">
    <text evidence="2">The sequence shown here is derived from an EMBL/GenBank/DDBJ whole genome shotgun (WGS) entry which is preliminary data.</text>
</comment>
<protein>
    <recommendedName>
        <fullName evidence="1">Integrase core domain-containing protein</fullName>
    </recommendedName>
</protein>
<evidence type="ECO:0000313" key="3">
    <source>
        <dbReference type="Proteomes" id="UP000230750"/>
    </source>
</evidence>
<sequence>MERDELVRMYFNLGFSHKEILYFLAAKHQIIVSERHLRRILMSLFLYRRKHSDIVDVATFILDKLRTSSQLHGYRWMHSHCVANGLKVSRNHVCLLQRILDPDAVNQRRRRRLQRRRYRGVGPNFTWHIDSYDKLKPYGICIKGCIDGFSRKMIWLEAYHTSNDHHLIAGYFMKAVLNESGCPRRIRADRGTENGT</sequence>
<name>A0A2G8KM28_STIJA</name>
<dbReference type="STRING" id="307972.A0A2G8KM28"/>
<dbReference type="GO" id="GO:0003676">
    <property type="term" value="F:nucleic acid binding"/>
    <property type="evidence" value="ECO:0007669"/>
    <property type="project" value="InterPro"/>
</dbReference>
<dbReference type="InterPro" id="IPR058913">
    <property type="entry name" value="Integrase_dom_put"/>
</dbReference>
<accession>A0A2G8KM28</accession>
<dbReference type="OrthoDB" id="6141539at2759"/>
<dbReference type="InterPro" id="IPR036397">
    <property type="entry name" value="RNaseH_sf"/>
</dbReference>
<dbReference type="SUPFAM" id="SSF53098">
    <property type="entry name" value="Ribonuclease H-like"/>
    <property type="match status" value="1"/>
</dbReference>
<dbReference type="PANTHER" id="PTHR46791:SF13">
    <property type="entry name" value="CLR5 DOMAIN-CONTAINING PROTEIN"/>
    <property type="match status" value="1"/>
</dbReference>
<gene>
    <name evidence="2" type="ORF">BSL78_14106</name>
</gene>
<evidence type="ECO:0000313" key="2">
    <source>
        <dbReference type="EMBL" id="PIK49000.1"/>
    </source>
</evidence>
<reference evidence="2 3" key="1">
    <citation type="journal article" date="2017" name="PLoS Biol.">
        <title>The sea cucumber genome provides insights into morphological evolution and visceral regeneration.</title>
        <authorList>
            <person name="Zhang X."/>
            <person name="Sun L."/>
            <person name="Yuan J."/>
            <person name="Sun Y."/>
            <person name="Gao Y."/>
            <person name="Zhang L."/>
            <person name="Li S."/>
            <person name="Dai H."/>
            <person name="Hamel J.F."/>
            <person name="Liu C."/>
            <person name="Yu Y."/>
            <person name="Liu S."/>
            <person name="Lin W."/>
            <person name="Guo K."/>
            <person name="Jin S."/>
            <person name="Xu P."/>
            <person name="Storey K.B."/>
            <person name="Huan P."/>
            <person name="Zhang T."/>
            <person name="Zhou Y."/>
            <person name="Zhang J."/>
            <person name="Lin C."/>
            <person name="Li X."/>
            <person name="Xing L."/>
            <person name="Huo D."/>
            <person name="Sun M."/>
            <person name="Wang L."/>
            <person name="Mercier A."/>
            <person name="Li F."/>
            <person name="Yang H."/>
            <person name="Xiang J."/>
        </authorList>
    </citation>
    <scope>NUCLEOTIDE SEQUENCE [LARGE SCALE GENOMIC DNA]</scope>
    <source>
        <strain evidence="2">Shaxun</strain>
        <tissue evidence="2">Muscle</tissue>
    </source>
</reference>
<keyword evidence="3" id="KW-1185">Reference proteome</keyword>
<proteinExistence type="predicted"/>
<dbReference type="AlphaFoldDB" id="A0A2G8KM28"/>
<dbReference type="InterPro" id="IPR012337">
    <property type="entry name" value="RNaseH-like_sf"/>
</dbReference>
<dbReference type="Pfam" id="PF24764">
    <property type="entry name" value="rva_4"/>
    <property type="match status" value="1"/>
</dbReference>
<dbReference type="PANTHER" id="PTHR46791">
    <property type="entry name" value="EXPRESSED PROTEIN"/>
    <property type="match status" value="1"/>
</dbReference>
<organism evidence="2 3">
    <name type="scientific">Stichopus japonicus</name>
    <name type="common">Sea cucumber</name>
    <dbReference type="NCBI Taxonomy" id="307972"/>
    <lineage>
        <taxon>Eukaryota</taxon>
        <taxon>Metazoa</taxon>
        <taxon>Echinodermata</taxon>
        <taxon>Eleutherozoa</taxon>
        <taxon>Echinozoa</taxon>
        <taxon>Holothuroidea</taxon>
        <taxon>Aspidochirotacea</taxon>
        <taxon>Aspidochirotida</taxon>
        <taxon>Stichopodidae</taxon>
        <taxon>Apostichopus</taxon>
    </lineage>
</organism>